<protein>
    <submittedName>
        <fullName evidence="2">Uncharacterized protein</fullName>
    </submittedName>
</protein>
<keyword evidence="4" id="KW-1185">Reference proteome</keyword>
<feature type="transmembrane region" description="Helical" evidence="1">
    <location>
        <begin position="82"/>
        <end position="101"/>
    </location>
</feature>
<dbReference type="EMBL" id="GEZM01052811">
    <property type="protein sequence ID" value="JAV74267.1"/>
    <property type="molecule type" value="Transcribed_RNA"/>
</dbReference>
<evidence type="ECO:0000313" key="2">
    <source>
        <dbReference type="EMBL" id="JAV74267.1"/>
    </source>
</evidence>
<evidence type="ECO:0000313" key="3">
    <source>
        <dbReference type="EMBL" id="KAB0793639.1"/>
    </source>
</evidence>
<evidence type="ECO:0000313" key="4">
    <source>
        <dbReference type="Proteomes" id="UP000327044"/>
    </source>
</evidence>
<gene>
    <name evidence="3" type="ORF">PPYR_13259</name>
</gene>
<reference evidence="3 4" key="2">
    <citation type="journal article" date="2018" name="Elife">
        <title>Firefly genomes illuminate parallel origins of bioluminescence in beetles.</title>
        <authorList>
            <person name="Fallon T.R."/>
            <person name="Lower S.E."/>
            <person name="Chang C.H."/>
            <person name="Bessho-Uehara M."/>
            <person name="Martin G.J."/>
            <person name="Bewick A.J."/>
            <person name="Behringer M."/>
            <person name="Debat H.J."/>
            <person name="Wong I."/>
            <person name="Day J.C."/>
            <person name="Suvorov A."/>
            <person name="Silva C.J."/>
            <person name="Stanger-Hall K.F."/>
            <person name="Hall D.W."/>
            <person name="Schmitz R.J."/>
            <person name="Nelson D.R."/>
            <person name="Lewis S.M."/>
            <person name="Shigenobu S."/>
            <person name="Bybee S.M."/>
            <person name="Larracuente A.M."/>
            <person name="Oba Y."/>
            <person name="Weng J.K."/>
        </authorList>
    </citation>
    <scope>NUCLEOTIDE SEQUENCE [LARGE SCALE GENOMIC DNA]</scope>
    <source>
        <strain evidence="3">1611_PpyrPB1</strain>
        <tissue evidence="3">Whole body</tissue>
    </source>
</reference>
<proteinExistence type="predicted"/>
<dbReference type="AlphaFoldDB" id="A0A1Y1LTF1"/>
<keyword evidence="1" id="KW-0812">Transmembrane</keyword>
<dbReference type="InParanoid" id="A0A1Y1LTF1"/>
<keyword evidence="1" id="KW-0472">Membrane</keyword>
<sequence>MSLECDNDTYNDERENNDSNNLVNYHLRDIYRHRHGVVKLVRTQVEKANESVNNLNPNIDKPVAQIATPRQEKYFSRKPQQLLWFVLLMCVVCVSVLWVIINACIGEEPINAPLVTYIGKRRKDTGDIIY</sequence>
<dbReference type="EMBL" id="VVIM01000009">
    <property type="protein sequence ID" value="KAB0793639.1"/>
    <property type="molecule type" value="Genomic_DNA"/>
</dbReference>
<reference evidence="3" key="3">
    <citation type="submission" date="2019-08" db="EMBL/GenBank/DDBJ databases">
        <authorList>
            <consortium name="Photinus pyralis genome working group"/>
            <person name="Fallon T.R."/>
            <person name="Sander Lower S.E."/>
            <person name="Weng J.-K."/>
        </authorList>
    </citation>
    <scope>NUCLEOTIDE SEQUENCE</scope>
    <source>
        <strain evidence="3">1611_PpyrPB1</strain>
        <tissue evidence="3">Whole body</tissue>
    </source>
</reference>
<dbReference type="Proteomes" id="UP000327044">
    <property type="component" value="Unassembled WGS sequence"/>
</dbReference>
<accession>A0A1Y1LTF1</accession>
<evidence type="ECO:0000256" key="1">
    <source>
        <dbReference type="SAM" id="Phobius"/>
    </source>
</evidence>
<name>A0A1Y1LTF1_PHOPY</name>
<keyword evidence="1" id="KW-1133">Transmembrane helix</keyword>
<reference evidence="2" key="1">
    <citation type="journal article" date="2016" name="Sci. Rep.">
        <title>Molecular characterization of firefly nuptial gifts: a multi-omics approach sheds light on postcopulatory sexual selection.</title>
        <authorList>
            <person name="Al-Wathiqui N."/>
            <person name="Fallon T.R."/>
            <person name="South A."/>
            <person name="Weng J.K."/>
            <person name="Lewis S.M."/>
        </authorList>
    </citation>
    <scope>NUCLEOTIDE SEQUENCE</scope>
</reference>
<organism evidence="2">
    <name type="scientific">Photinus pyralis</name>
    <name type="common">Common eastern firefly</name>
    <name type="synonym">Lampyris pyralis</name>
    <dbReference type="NCBI Taxonomy" id="7054"/>
    <lineage>
        <taxon>Eukaryota</taxon>
        <taxon>Metazoa</taxon>
        <taxon>Ecdysozoa</taxon>
        <taxon>Arthropoda</taxon>
        <taxon>Hexapoda</taxon>
        <taxon>Insecta</taxon>
        <taxon>Pterygota</taxon>
        <taxon>Neoptera</taxon>
        <taxon>Endopterygota</taxon>
        <taxon>Coleoptera</taxon>
        <taxon>Polyphaga</taxon>
        <taxon>Elateriformia</taxon>
        <taxon>Elateroidea</taxon>
        <taxon>Lampyridae</taxon>
        <taxon>Lampyrinae</taxon>
        <taxon>Photinus</taxon>
    </lineage>
</organism>